<dbReference type="AlphaFoldDB" id="A0A4R0S1S7"/>
<keyword evidence="3" id="KW-0808">Transferase</keyword>
<evidence type="ECO:0000256" key="5">
    <source>
        <dbReference type="ARBA" id="ARBA00022927"/>
    </source>
</evidence>
<keyword evidence="5" id="KW-0653">Protein transport</keyword>
<evidence type="ECO:0000256" key="3">
    <source>
        <dbReference type="ARBA" id="ARBA00022679"/>
    </source>
</evidence>
<organism evidence="9 10">
    <name type="scientific">Steccherinum ochraceum</name>
    <dbReference type="NCBI Taxonomy" id="92696"/>
    <lineage>
        <taxon>Eukaryota</taxon>
        <taxon>Fungi</taxon>
        <taxon>Dikarya</taxon>
        <taxon>Basidiomycota</taxon>
        <taxon>Agaricomycotina</taxon>
        <taxon>Agaricomycetes</taxon>
        <taxon>Polyporales</taxon>
        <taxon>Steccherinaceae</taxon>
        <taxon>Steccherinum</taxon>
    </lineage>
</organism>
<protein>
    <recommendedName>
        <fullName evidence="2">Ubiquitin-like-conjugating enzyme ATG10</fullName>
    </recommendedName>
    <alternativeName>
        <fullName evidence="7">Autophagy-related protein 10</fullName>
    </alternativeName>
</protein>
<evidence type="ECO:0000256" key="2">
    <source>
        <dbReference type="ARBA" id="ARBA00021099"/>
    </source>
</evidence>
<keyword evidence="5" id="KW-0813">Transport</keyword>
<evidence type="ECO:0000256" key="1">
    <source>
        <dbReference type="ARBA" id="ARBA00005696"/>
    </source>
</evidence>
<dbReference type="GO" id="GO:0015031">
    <property type="term" value="P:protein transport"/>
    <property type="evidence" value="ECO:0007669"/>
    <property type="project" value="UniProtKB-KW"/>
</dbReference>
<evidence type="ECO:0000313" key="10">
    <source>
        <dbReference type="Proteomes" id="UP000292702"/>
    </source>
</evidence>
<dbReference type="GO" id="GO:0061651">
    <property type="term" value="F:Atg12 conjugating enzyme activity"/>
    <property type="evidence" value="ECO:0007669"/>
    <property type="project" value="TreeGrafter"/>
</dbReference>
<dbReference type="GO" id="GO:0000045">
    <property type="term" value="P:autophagosome assembly"/>
    <property type="evidence" value="ECO:0007669"/>
    <property type="project" value="TreeGrafter"/>
</dbReference>
<dbReference type="GO" id="GO:0000422">
    <property type="term" value="P:autophagy of mitochondrion"/>
    <property type="evidence" value="ECO:0007669"/>
    <property type="project" value="TreeGrafter"/>
</dbReference>
<dbReference type="PANTHER" id="PTHR14957">
    <property type="entry name" value="UBIQUITIN-LIKE-CONJUGATING ENZYME ATG10"/>
    <property type="match status" value="1"/>
</dbReference>
<evidence type="ECO:0000256" key="7">
    <source>
        <dbReference type="ARBA" id="ARBA00029833"/>
    </source>
</evidence>
<proteinExistence type="inferred from homology"/>
<dbReference type="Gene3D" id="3.30.1460.50">
    <property type="match status" value="1"/>
</dbReference>
<evidence type="ECO:0000256" key="4">
    <source>
        <dbReference type="ARBA" id="ARBA00022786"/>
    </source>
</evidence>
<keyword evidence="4" id="KW-0833">Ubl conjugation pathway</keyword>
<dbReference type="Proteomes" id="UP000292702">
    <property type="component" value="Unassembled WGS sequence"/>
</dbReference>
<keyword evidence="10" id="KW-1185">Reference proteome</keyword>
<dbReference type="PANTHER" id="PTHR14957:SF1">
    <property type="entry name" value="UBIQUITIN-LIKE-CONJUGATING ENZYME ATG10"/>
    <property type="match status" value="1"/>
</dbReference>
<dbReference type="GO" id="GO:0005829">
    <property type="term" value="C:cytosol"/>
    <property type="evidence" value="ECO:0007669"/>
    <property type="project" value="TreeGrafter"/>
</dbReference>
<dbReference type="InterPro" id="IPR007135">
    <property type="entry name" value="Atg3/Atg10"/>
</dbReference>
<feature type="region of interest" description="Disordered" evidence="8">
    <location>
        <begin position="66"/>
        <end position="85"/>
    </location>
</feature>
<evidence type="ECO:0000313" key="9">
    <source>
        <dbReference type="EMBL" id="TCD71288.1"/>
    </source>
</evidence>
<sequence>MSTITRSQFIQAAQSFARKHASSDDPTPSPLLQSWSWNEHPTFPGLGYLSRNIIVPFSSTDNLPQDIPASDNLVDEEPDDATSASNTQLTAAQLYVAYSPTYQVPALYFSVHHDNGTPLSLAELCRLPLFRHHALHGDQVASFSVQDPTSSMALLSQGDHPTLGTPCWYIHPCNTSAVVEDIMAEVDTEEWSDEARCVRWVEAWFMVIGNIVQVTF</sequence>
<name>A0A4R0S1S7_9APHY</name>
<dbReference type="OrthoDB" id="4089664at2759"/>
<evidence type="ECO:0000256" key="8">
    <source>
        <dbReference type="SAM" id="MobiDB-lite"/>
    </source>
</evidence>
<reference evidence="9 10" key="1">
    <citation type="submission" date="2018-11" db="EMBL/GenBank/DDBJ databases">
        <title>Genome assembly of Steccherinum ochraceum LE-BIN_3174, the white-rot fungus of the Steccherinaceae family (The Residual Polyporoid clade, Polyporales, Basidiomycota).</title>
        <authorList>
            <person name="Fedorova T.V."/>
            <person name="Glazunova O.A."/>
            <person name="Landesman E.O."/>
            <person name="Moiseenko K.V."/>
            <person name="Psurtseva N.V."/>
            <person name="Savinova O.S."/>
            <person name="Shakhova N.V."/>
            <person name="Tyazhelova T.V."/>
            <person name="Vasina D.V."/>
        </authorList>
    </citation>
    <scope>NUCLEOTIDE SEQUENCE [LARGE SCALE GENOMIC DNA]</scope>
    <source>
        <strain evidence="9 10">LE-BIN_3174</strain>
    </source>
</reference>
<keyword evidence="6" id="KW-0072">Autophagy</keyword>
<evidence type="ECO:0000256" key="6">
    <source>
        <dbReference type="ARBA" id="ARBA00023006"/>
    </source>
</evidence>
<comment type="similarity">
    <text evidence="1">Belongs to the ATG10 family.</text>
</comment>
<dbReference type="Pfam" id="PF03987">
    <property type="entry name" value="Autophagy_act_C"/>
    <property type="match status" value="1"/>
</dbReference>
<comment type="caution">
    <text evidence="9">The sequence shown here is derived from an EMBL/GenBank/DDBJ whole genome shotgun (WGS) entry which is preliminary data.</text>
</comment>
<gene>
    <name evidence="9" type="ORF">EIP91_011059</name>
</gene>
<dbReference type="STRING" id="92696.A0A4R0S1S7"/>
<dbReference type="GO" id="GO:0032446">
    <property type="term" value="P:protein modification by small protein conjugation"/>
    <property type="evidence" value="ECO:0007669"/>
    <property type="project" value="TreeGrafter"/>
</dbReference>
<accession>A0A4R0S1S7</accession>
<dbReference type="EMBL" id="RWJN01000007">
    <property type="protein sequence ID" value="TCD71288.1"/>
    <property type="molecule type" value="Genomic_DNA"/>
</dbReference>